<dbReference type="EMBL" id="AP019834">
    <property type="protein sequence ID" value="BBM48512.1"/>
    <property type="molecule type" value="Genomic_DNA"/>
</dbReference>
<name>A0A510KA21_9FUSO</name>
<gene>
    <name evidence="2" type="ORF">JMUB3933_2028</name>
</gene>
<dbReference type="GO" id="GO:0006310">
    <property type="term" value="P:DNA recombination"/>
    <property type="evidence" value="ECO:0007669"/>
    <property type="project" value="UniProtKB-KW"/>
</dbReference>
<reference evidence="2 3" key="1">
    <citation type="submission" date="2019-07" db="EMBL/GenBank/DDBJ databases">
        <title>Complete Genome Sequence of Leptotrichia wadei Strain JMUB3933.</title>
        <authorList>
            <person name="Watanabe S."/>
            <person name="Cui L."/>
        </authorList>
    </citation>
    <scope>NUCLEOTIDE SEQUENCE [LARGE SCALE GENOMIC DNA]</scope>
    <source>
        <strain evidence="2 3">JMUB3933</strain>
    </source>
</reference>
<protein>
    <submittedName>
        <fullName evidence="2">Site-specific recombinase, phage integrase family</fullName>
    </submittedName>
</protein>
<sequence>MATFMRKYQLNEVQITDILGHESINTTIDYYIKKEDEQELKKSINRIDFFKDVV</sequence>
<organism evidence="2 3">
    <name type="scientific">Leptotrichia wadei</name>
    <dbReference type="NCBI Taxonomy" id="157687"/>
    <lineage>
        <taxon>Bacteria</taxon>
        <taxon>Fusobacteriati</taxon>
        <taxon>Fusobacteriota</taxon>
        <taxon>Fusobacteriia</taxon>
        <taxon>Fusobacteriales</taxon>
        <taxon>Leptotrichiaceae</taxon>
        <taxon>Leptotrichia</taxon>
    </lineage>
</organism>
<dbReference type="SUPFAM" id="SSF56349">
    <property type="entry name" value="DNA breaking-rejoining enzymes"/>
    <property type="match status" value="1"/>
</dbReference>
<dbReference type="GO" id="GO:0015074">
    <property type="term" value="P:DNA integration"/>
    <property type="evidence" value="ECO:0007669"/>
    <property type="project" value="InterPro"/>
</dbReference>
<evidence type="ECO:0000256" key="1">
    <source>
        <dbReference type="ARBA" id="ARBA00023172"/>
    </source>
</evidence>
<dbReference type="Gene3D" id="1.10.443.10">
    <property type="entry name" value="Intergrase catalytic core"/>
    <property type="match status" value="1"/>
</dbReference>
<keyword evidence="1" id="KW-0233">DNA recombination</keyword>
<dbReference type="Proteomes" id="UP000321397">
    <property type="component" value="Chromosome"/>
</dbReference>
<evidence type="ECO:0000313" key="2">
    <source>
        <dbReference type="EMBL" id="BBM48512.1"/>
    </source>
</evidence>
<proteinExistence type="predicted"/>
<accession>A0A510KA21</accession>
<evidence type="ECO:0000313" key="3">
    <source>
        <dbReference type="Proteomes" id="UP000321397"/>
    </source>
</evidence>
<dbReference type="GO" id="GO:0003677">
    <property type="term" value="F:DNA binding"/>
    <property type="evidence" value="ECO:0007669"/>
    <property type="project" value="InterPro"/>
</dbReference>
<dbReference type="InterPro" id="IPR013762">
    <property type="entry name" value="Integrase-like_cat_sf"/>
</dbReference>
<dbReference type="InterPro" id="IPR011010">
    <property type="entry name" value="DNA_brk_join_enz"/>
</dbReference>
<dbReference type="AlphaFoldDB" id="A0A510KA21"/>